<evidence type="ECO:0000256" key="1">
    <source>
        <dbReference type="SAM" id="Coils"/>
    </source>
</evidence>
<dbReference type="AlphaFoldDB" id="A0A561Q129"/>
<dbReference type="PANTHER" id="PTHR32182:SF0">
    <property type="entry name" value="DNA REPLICATION AND REPAIR PROTEIN RECF"/>
    <property type="match status" value="1"/>
</dbReference>
<protein>
    <submittedName>
        <fullName evidence="2">Uncharacterized protein YPO0396</fullName>
    </submittedName>
</protein>
<accession>A0A561Q129</accession>
<dbReference type="RefSeq" id="WP_145643439.1">
    <property type="nucleotide sequence ID" value="NZ_VIWP01000016.1"/>
</dbReference>
<gene>
    <name evidence="2" type="ORF">FHW37_11671</name>
</gene>
<name>A0A561Q129_9HYPH</name>
<dbReference type="GO" id="GO:0006302">
    <property type="term" value="P:double-strand break repair"/>
    <property type="evidence" value="ECO:0007669"/>
    <property type="project" value="TreeGrafter"/>
</dbReference>
<organism evidence="2 3">
    <name type="scientific">Neorhizobium alkalisoli</name>
    <dbReference type="NCBI Taxonomy" id="528178"/>
    <lineage>
        <taxon>Bacteria</taxon>
        <taxon>Pseudomonadati</taxon>
        <taxon>Pseudomonadota</taxon>
        <taxon>Alphaproteobacteria</taxon>
        <taxon>Hyphomicrobiales</taxon>
        <taxon>Rhizobiaceae</taxon>
        <taxon>Rhizobium/Agrobacterium group</taxon>
        <taxon>Neorhizobium</taxon>
    </lineage>
</organism>
<dbReference type="GO" id="GO:0000731">
    <property type="term" value="P:DNA synthesis involved in DNA repair"/>
    <property type="evidence" value="ECO:0007669"/>
    <property type="project" value="TreeGrafter"/>
</dbReference>
<feature type="coiled-coil region" evidence="1">
    <location>
        <begin position="314"/>
        <end position="348"/>
    </location>
</feature>
<keyword evidence="1" id="KW-0175">Coiled coil</keyword>
<sequence>MMELRRLTLVNWHLFDVEDIEVQGNFGILGENRSGKSTILDMVQVVLSGASRQYLRLNAVAGDGGKGRSASKRTVLSYCLGTLGDGDVRRPETLTYIALGFEDKQGTRPPVTIGLAIEARQSEASETILGRFVCIGRLMTSADFTDKRADGTYAAHWDDVKVRAIAAVGPANFINHRDKAIDFVREYMRQLVPSMPNAEQSATSLLKAIVNAMTLNQGHSATEFVRRFILEENPIKIGELRSSIETYRGVSATIVTLREKLEALKEIRVQVSAFEESLHQKDLAEWLARRARWLASRADNRAIKQEIADARRFIDAEREDREIAEEGIKDAKQEILRLTKAIAAHAARSGRDQWLETFKSLTAEHDRLAREIDRRRRTAADLVGLIAGLDDADLVKAYCRQVALHDFDRTGLRDAERALRATALDITAKIETRRRAVAAQIVPLEKEIADLQKALEQSHQPGSSAYLSDVTKALVRRLESRGMDARPLCDLLEIVDPQWINAAEALLGRDREAVFVEHHHIQDATAVFRDGRREFIGASLVSLNKLAEFREAPLAGTFPTLFRTEDLDARAFLQRRYGNVRLALTLDHFNLPGRALMQDGLYDDGLVRSHRSVNPRDHKIGKSAQADHLRNLREDFIAKGESLSELQGKDRLLGRVVAALHSVAGSDADLLADMLDGINDCRMRKAEAQMRIDAIDAAGDDGLRDRLAAQEGFLGRKEAELRAIEERVRKYHIDAQAGERSLYSGEGTDGSTANLKIARSKYREFRKQYNYPEGAAAYRERLSRLRRSQSASPLSKVQLARSEAVAHRKLGHQSTDAAARAAERNRIAELETRQALHVYFNNAKFGVSSQVGPQSPLITDIKPWMNQLIEDIEGNELRRYEEKAREASERASVLFRGEFVNALNTRVSKMERDIEALNRSLKGHPFHHEIYAFHRTAEAEFQPILKIIEISRISDDALDALFKPDVPDDFPHKDTISAVEQLLEDPDKDVSQFEDYRNFYTFEIHMEDIRTKARTRWETRRNTGSGAEQQVPLSVAIGASLAAVYGSSDAHSGPRGMSPALFDEAFSKMDGKNQRAMMSFYADLGLQVVIAAPLEKKVAISGYMHTLVEIDRIGEQSSADTVYIRQRARDELLAMNPETLSDAEIIARMAAE</sequence>
<feature type="coiled-coil region" evidence="1">
    <location>
        <begin position="870"/>
        <end position="920"/>
    </location>
</feature>
<reference evidence="2 3" key="1">
    <citation type="submission" date="2019-06" db="EMBL/GenBank/DDBJ databases">
        <title>Sorghum-associated microbial communities from plants grown in Nebraska, USA.</title>
        <authorList>
            <person name="Schachtman D."/>
        </authorList>
    </citation>
    <scope>NUCLEOTIDE SEQUENCE [LARGE SCALE GENOMIC DNA]</scope>
    <source>
        <strain evidence="2 3">1225</strain>
    </source>
</reference>
<dbReference type="Pfam" id="PF13558">
    <property type="entry name" value="SbcC_Walker_B"/>
    <property type="match status" value="1"/>
</dbReference>
<dbReference type="SUPFAM" id="SSF52540">
    <property type="entry name" value="P-loop containing nucleoside triphosphate hydrolases"/>
    <property type="match status" value="1"/>
</dbReference>
<evidence type="ECO:0000313" key="3">
    <source>
        <dbReference type="Proteomes" id="UP000320653"/>
    </source>
</evidence>
<evidence type="ECO:0000313" key="2">
    <source>
        <dbReference type="EMBL" id="TWF44067.1"/>
    </source>
</evidence>
<comment type="caution">
    <text evidence="2">The sequence shown here is derived from an EMBL/GenBank/DDBJ whole genome shotgun (WGS) entry which is preliminary data.</text>
</comment>
<dbReference type="PANTHER" id="PTHR32182">
    <property type="entry name" value="DNA REPLICATION AND REPAIR PROTEIN RECF"/>
    <property type="match status" value="1"/>
</dbReference>
<dbReference type="OrthoDB" id="174137at2"/>
<dbReference type="Pfam" id="PF13555">
    <property type="entry name" value="AAA_29"/>
    <property type="match status" value="1"/>
</dbReference>
<proteinExistence type="predicted"/>
<dbReference type="Gene3D" id="3.40.50.300">
    <property type="entry name" value="P-loop containing nucleotide triphosphate hydrolases"/>
    <property type="match status" value="1"/>
</dbReference>
<keyword evidence="3" id="KW-1185">Reference proteome</keyword>
<dbReference type="EMBL" id="VIWP01000016">
    <property type="protein sequence ID" value="TWF44067.1"/>
    <property type="molecule type" value="Genomic_DNA"/>
</dbReference>
<dbReference type="Proteomes" id="UP000320653">
    <property type="component" value="Unassembled WGS sequence"/>
</dbReference>
<dbReference type="InterPro" id="IPR027417">
    <property type="entry name" value="P-loop_NTPase"/>
</dbReference>